<feature type="signal peptide" evidence="5">
    <location>
        <begin position="1"/>
        <end position="18"/>
    </location>
</feature>
<keyword evidence="8" id="KW-1185">Reference proteome</keyword>
<keyword evidence="3" id="KW-1015">Disulfide bond</keyword>
<keyword evidence="7" id="KW-0575">Peroxidase</keyword>
<dbReference type="PANTHER" id="PTHR42852">
    <property type="entry name" value="THIOL:DISULFIDE INTERCHANGE PROTEIN DSBE"/>
    <property type="match status" value="1"/>
</dbReference>
<dbReference type="Pfam" id="PF00578">
    <property type="entry name" value="AhpC-TSA"/>
    <property type="match status" value="1"/>
</dbReference>
<dbReference type="Proteomes" id="UP000544222">
    <property type="component" value="Unassembled WGS sequence"/>
</dbReference>
<dbReference type="RefSeq" id="WP_183413959.1">
    <property type="nucleotide sequence ID" value="NZ_JACHYB010000002.1"/>
</dbReference>
<keyword evidence="7" id="KW-0560">Oxidoreductase</keyword>
<proteinExistence type="predicted"/>
<dbReference type="InterPro" id="IPR013766">
    <property type="entry name" value="Thioredoxin_domain"/>
</dbReference>
<dbReference type="EMBL" id="JACHYB010000002">
    <property type="protein sequence ID" value="MBB3188183.1"/>
    <property type="molecule type" value="Genomic_DNA"/>
</dbReference>
<evidence type="ECO:0000259" key="6">
    <source>
        <dbReference type="PROSITE" id="PS51352"/>
    </source>
</evidence>
<dbReference type="InterPro" id="IPR000866">
    <property type="entry name" value="AhpC/TSA"/>
</dbReference>
<dbReference type="InterPro" id="IPR036249">
    <property type="entry name" value="Thioredoxin-like_sf"/>
</dbReference>
<dbReference type="PROSITE" id="PS51257">
    <property type="entry name" value="PROKAR_LIPOPROTEIN"/>
    <property type="match status" value="1"/>
</dbReference>
<reference evidence="7 8" key="1">
    <citation type="submission" date="2020-08" db="EMBL/GenBank/DDBJ databases">
        <title>Genomic Encyclopedia of Type Strains, Phase IV (KMG-IV): sequencing the most valuable type-strain genomes for metagenomic binning, comparative biology and taxonomic classification.</title>
        <authorList>
            <person name="Goeker M."/>
        </authorList>
    </citation>
    <scope>NUCLEOTIDE SEQUENCE [LARGE SCALE GENOMIC DNA]</scope>
    <source>
        <strain evidence="7 8">DSM 27471</strain>
    </source>
</reference>
<feature type="domain" description="Thioredoxin" evidence="6">
    <location>
        <begin position="247"/>
        <end position="377"/>
    </location>
</feature>
<dbReference type="SUPFAM" id="SSF52833">
    <property type="entry name" value="Thioredoxin-like"/>
    <property type="match status" value="1"/>
</dbReference>
<dbReference type="AlphaFoldDB" id="A0A7W5DSZ0"/>
<name>A0A7W5DSZ0_9PORP</name>
<organism evidence="7 8">
    <name type="scientific">Microbacter margulisiae</name>
    <dbReference type="NCBI Taxonomy" id="1350067"/>
    <lineage>
        <taxon>Bacteria</taxon>
        <taxon>Pseudomonadati</taxon>
        <taxon>Bacteroidota</taxon>
        <taxon>Bacteroidia</taxon>
        <taxon>Bacteroidales</taxon>
        <taxon>Porphyromonadaceae</taxon>
        <taxon>Microbacter</taxon>
    </lineage>
</organism>
<evidence type="ECO:0000313" key="8">
    <source>
        <dbReference type="Proteomes" id="UP000544222"/>
    </source>
</evidence>
<evidence type="ECO:0000256" key="2">
    <source>
        <dbReference type="ARBA" id="ARBA00022748"/>
    </source>
</evidence>
<dbReference type="PANTHER" id="PTHR42852:SF6">
    <property type="entry name" value="THIOL:DISULFIDE INTERCHANGE PROTEIN DSBE"/>
    <property type="match status" value="1"/>
</dbReference>
<dbReference type="GO" id="GO:0017004">
    <property type="term" value="P:cytochrome complex assembly"/>
    <property type="evidence" value="ECO:0007669"/>
    <property type="project" value="UniProtKB-KW"/>
</dbReference>
<accession>A0A7W5DSZ0</accession>
<keyword evidence="2" id="KW-0201">Cytochrome c-type biogenesis</keyword>
<dbReference type="GO" id="GO:0030313">
    <property type="term" value="C:cell envelope"/>
    <property type="evidence" value="ECO:0007669"/>
    <property type="project" value="UniProtKB-SubCell"/>
</dbReference>
<dbReference type="CDD" id="cd02966">
    <property type="entry name" value="TlpA_like_family"/>
    <property type="match status" value="1"/>
</dbReference>
<evidence type="ECO:0000256" key="5">
    <source>
        <dbReference type="SAM" id="SignalP"/>
    </source>
</evidence>
<sequence length="377" mass="42123">MHKTNTFLVFLSLIFVLAGCTSKKQFTVSGTIAGASGQKLYLVHDGLLSSSSLDSCVLDAKGNFSFKAARPKYPDFYLLKLNNESVLFAVDSCEHVVVDANAKTLDSIYTVEGSSNSEKINELHLSLLRLQKTIAQVLKTKTTTNQSQITAQLDSAIEQHKKIARAIILTNPLSTAAYYAVFQQLNEYFVFSPFNKDDRRYCAAVATAYSTFYPKYNRSISLYNYVMQAIVADRKAENQAILAQMLQHAKSGIVDLSLPDINGTIHKLSDLKGKVVLLDFVMYQEPNLSDYIFSLRDLYSKYHSQGLEVYQVSLDKNQSTWINAITNLPWICVWGNGNSALAYNVRQVPTNFLIDRSGNLVKRNASSEDIIKAIQSK</sequence>
<dbReference type="Pfam" id="PF14289">
    <property type="entry name" value="DUF4369"/>
    <property type="match status" value="1"/>
</dbReference>
<dbReference type="Gene3D" id="3.40.30.10">
    <property type="entry name" value="Glutaredoxin"/>
    <property type="match status" value="1"/>
</dbReference>
<dbReference type="GO" id="GO:0004601">
    <property type="term" value="F:peroxidase activity"/>
    <property type="evidence" value="ECO:0007669"/>
    <property type="project" value="UniProtKB-KW"/>
</dbReference>
<evidence type="ECO:0000313" key="7">
    <source>
        <dbReference type="EMBL" id="MBB3188183.1"/>
    </source>
</evidence>
<keyword evidence="4" id="KW-0676">Redox-active center</keyword>
<keyword evidence="5" id="KW-0732">Signal</keyword>
<evidence type="ECO:0000256" key="4">
    <source>
        <dbReference type="ARBA" id="ARBA00023284"/>
    </source>
</evidence>
<dbReference type="PROSITE" id="PS51352">
    <property type="entry name" value="THIOREDOXIN_2"/>
    <property type="match status" value="1"/>
</dbReference>
<comment type="caution">
    <text evidence="7">The sequence shown here is derived from an EMBL/GenBank/DDBJ whole genome shotgun (WGS) entry which is preliminary data.</text>
</comment>
<comment type="subcellular location">
    <subcellularLocation>
        <location evidence="1">Cell envelope</location>
    </subcellularLocation>
</comment>
<dbReference type="InterPro" id="IPR050553">
    <property type="entry name" value="Thioredoxin_ResA/DsbE_sf"/>
</dbReference>
<evidence type="ECO:0000256" key="1">
    <source>
        <dbReference type="ARBA" id="ARBA00004196"/>
    </source>
</evidence>
<evidence type="ECO:0000256" key="3">
    <source>
        <dbReference type="ARBA" id="ARBA00023157"/>
    </source>
</evidence>
<feature type="chain" id="PRO_5030992588" evidence="5">
    <location>
        <begin position="19"/>
        <end position="377"/>
    </location>
</feature>
<dbReference type="InterPro" id="IPR025380">
    <property type="entry name" value="DUF4369"/>
</dbReference>
<gene>
    <name evidence="7" type="ORF">FHX64_002381</name>
</gene>
<protein>
    <submittedName>
        <fullName evidence="7">Glutathione peroxidase-family protein</fullName>
    </submittedName>
</protein>